<evidence type="ECO:0000313" key="3">
    <source>
        <dbReference type="Proteomes" id="UP001597296"/>
    </source>
</evidence>
<organism evidence="2 3">
    <name type="scientific">Phaeospirillum tilakii</name>
    <dbReference type="NCBI Taxonomy" id="741673"/>
    <lineage>
        <taxon>Bacteria</taxon>
        <taxon>Pseudomonadati</taxon>
        <taxon>Pseudomonadota</taxon>
        <taxon>Alphaproteobacteria</taxon>
        <taxon>Rhodospirillales</taxon>
        <taxon>Rhodospirillaceae</taxon>
        <taxon>Phaeospirillum</taxon>
    </lineage>
</organism>
<protein>
    <recommendedName>
        <fullName evidence="4">Surface antigen</fullName>
    </recommendedName>
</protein>
<evidence type="ECO:0000313" key="2">
    <source>
        <dbReference type="EMBL" id="MFD2234979.1"/>
    </source>
</evidence>
<feature type="signal peptide" evidence="1">
    <location>
        <begin position="1"/>
        <end position="22"/>
    </location>
</feature>
<comment type="caution">
    <text evidence="2">The sequence shown here is derived from an EMBL/GenBank/DDBJ whole genome shotgun (WGS) entry which is preliminary data.</text>
</comment>
<dbReference type="PROSITE" id="PS51257">
    <property type="entry name" value="PROKAR_LIPOPROTEIN"/>
    <property type="match status" value="1"/>
</dbReference>
<reference evidence="3" key="1">
    <citation type="journal article" date="2019" name="Int. J. Syst. Evol. Microbiol.">
        <title>The Global Catalogue of Microorganisms (GCM) 10K type strain sequencing project: providing services to taxonomists for standard genome sequencing and annotation.</title>
        <authorList>
            <consortium name="The Broad Institute Genomics Platform"/>
            <consortium name="The Broad Institute Genome Sequencing Center for Infectious Disease"/>
            <person name="Wu L."/>
            <person name="Ma J."/>
        </authorList>
    </citation>
    <scope>NUCLEOTIDE SEQUENCE [LARGE SCALE GENOMIC DNA]</scope>
    <source>
        <strain evidence="3">KCTC 15012</strain>
    </source>
</reference>
<feature type="chain" id="PRO_5045733355" description="Surface antigen" evidence="1">
    <location>
        <begin position="23"/>
        <end position="164"/>
    </location>
</feature>
<sequence length="164" mass="16514">MGPIRPPALLLLAVILAGCAEADPVEPPRADGAIGGAIGAGLGRVAAIGTHYPWALTGAGLAAGAAVGITIGDYLDPAPSRMWAAATVAAAEAGQPGQPVAWELRDHRGRVTMVGEGWTDAGGRPCRTLRQQSGDDGAAPLVRDVVACRIADDTWEVVPPPGDG</sequence>
<keyword evidence="1" id="KW-0732">Signal</keyword>
<name>A0ABW5CCF4_9PROT</name>
<proteinExistence type="predicted"/>
<evidence type="ECO:0000256" key="1">
    <source>
        <dbReference type="SAM" id="SignalP"/>
    </source>
</evidence>
<gene>
    <name evidence="2" type="ORF">ACFSNB_14290</name>
</gene>
<keyword evidence="3" id="KW-1185">Reference proteome</keyword>
<accession>A0ABW5CCF4</accession>
<dbReference type="RefSeq" id="WP_377317727.1">
    <property type="nucleotide sequence ID" value="NZ_JBHUIY010000032.1"/>
</dbReference>
<dbReference type="EMBL" id="JBHUIY010000032">
    <property type="protein sequence ID" value="MFD2234979.1"/>
    <property type="molecule type" value="Genomic_DNA"/>
</dbReference>
<dbReference type="Proteomes" id="UP001597296">
    <property type="component" value="Unassembled WGS sequence"/>
</dbReference>
<evidence type="ECO:0008006" key="4">
    <source>
        <dbReference type="Google" id="ProtNLM"/>
    </source>
</evidence>